<evidence type="ECO:0000256" key="1">
    <source>
        <dbReference type="ARBA" id="ARBA00004138"/>
    </source>
</evidence>
<evidence type="ECO:0000256" key="2">
    <source>
        <dbReference type="ARBA" id="ARBA00004245"/>
    </source>
</evidence>
<feature type="region of interest" description="Disordered" evidence="6">
    <location>
        <begin position="82"/>
        <end position="105"/>
    </location>
</feature>
<keyword evidence="5" id="KW-0966">Cell projection</keyword>
<proteinExistence type="predicted"/>
<dbReference type="Proteomes" id="UP001152759">
    <property type="component" value="Chromosome 2"/>
</dbReference>
<dbReference type="PROSITE" id="PS51665">
    <property type="entry name" value="ENKURIN"/>
    <property type="match status" value="1"/>
</dbReference>
<evidence type="ECO:0000256" key="5">
    <source>
        <dbReference type="ARBA" id="ARBA00023273"/>
    </source>
</evidence>
<evidence type="ECO:0000313" key="9">
    <source>
        <dbReference type="Proteomes" id="UP001152759"/>
    </source>
</evidence>
<dbReference type="AlphaFoldDB" id="A0A9P0A5X7"/>
<keyword evidence="3" id="KW-0963">Cytoplasm</keyword>
<dbReference type="Pfam" id="PF13864">
    <property type="entry name" value="Enkurin"/>
    <property type="match status" value="1"/>
</dbReference>
<dbReference type="InterPro" id="IPR027012">
    <property type="entry name" value="Enkurin_dom"/>
</dbReference>
<dbReference type="GO" id="GO:0001669">
    <property type="term" value="C:acrosomal vesicle"/>
    <property type="evidence" value="ECO:0007669"/>
    <property type="project" value="TreeGrafter"/>
</dbReference>
<evidence type="ECO:0000259" key="7">
    <source>
        <dbReference type="PROSITE" id="PS51665"/>
    </source>
</evidence>
<keyword evidence="9" id="KW-1185">Reference proteome</keyword>
<dbReference type="InterPro" id="IPR052102">
    <property type="entry name" value="Enkurin_domain-protein"/>
</dbReference>
<evidence type="ECO:0000256" key="6">
    <source>
        <dbReference type="SAM" id="MobiDB-lite"/>
    </source>
</evidence>
<dbReference type="GO" id="GO:0005516">
    <property type="term" value="F:calmodulin binding"/>
    <property type="evidence" value="ECO:0007669"/>
    <property type="project" value="TreeGrafter"/>
</dbReference>
<sequence length="306" mass="35037">MKDYRKESALCKKRTCSKMIPETSSEIMPHSTTAGLQSSTLSKHVGKDMLKQGTHITMGYARVPLNSPSDFLKAHFSSSRKVESRISSRNPLSPKCKLKKRRPPVPTRSVIFQEENEDTKITKEEKNFRRMNKLDLRHATPRPNGHKVIDSRDGHVQIADRSGLEPVYLFKTNFGESPAYIRKIRNDVRDQRDLKTETNIIDGSATHFVTDEERHRLLIGLKQNWAALQSEFITLPMLIDTVPKKRHKTKLENLLREIEKHIDLLERNPIIYVCQEIKGGKTADSTLKSTVSDQRNSSVNDQQAQV</sequence>
<feature type="domain" description="Enkurin" evidence="7">
    <location>
        <begin position="172"/>
        <end position="273"/>
    </location>
</feature>
<dbReference type="EMBL" id="OU963863">
    <property type="protein sequence ID" value="CAH0384753.1"/>
    <property type="molecule type" value="Genomic_DNA"/>
</dbReference>
<organism evidence="8 9">
    <name type="scientific">Bemisia tabaci</name>
    <name type="common">Sweetpotato whitefly</name>
    <name type="synonym">Aleurodes tabaci</name>
    <dbReference type="NCBI Taxonomy" id="7038"/>
    <lineage>
        <taxon>Eukaryota</taxon>
        <taxon>Metazoa</taxon>
        <taxon>Ecdysozoa</taxon>
        <taxon>Arthropoda</taxon>
        <taxon>Hexapoda</taxon>
        <taxon>Insecta</taxon>
        <taxon>Pterygota</taxon>
        <taxon>Neoptera</taxon>
        <taxon>Paraneoptera</taxon>
        <taxon>Hemiptera</taxon>
        <taxon>Sternorrhyncha</taxon>
        <taxon>Aleyrodoidea</taxon>
        <taxon>Aleyrodidae</taxon>
        <taxon>Aleyrodinae</taxon>
        <taxon>Bemisia</taxon>
    </lineage>
</organism>
<evidence type="ECO:0000313" key="8">
    <source>
        <dbReference type="EMBL" id="CAH0384753.1"/>
    </source>
</evidence>
<dbReference type="GO" id="GO:0005879">
    <property type="term" value="C:axonemal microtubule"/>
    <property type="evidence" value="ECO:0007669"/>
    <property type="project" value="TreeGrafter"/>
</dbReference>
<dbReference type="PANTHER" id="PTHR21490">
    <property type="entry name" value="ENKURIN-RELATED"/>
    <property type="match status" value="1"/>
</dbReference>
<comment type="subcellular location">
    <subcellularLocation>
        <location evidence="1">Cell projection</location>
        <location evidence="1">Cilium</location>
    </subcellularLocation>
    <subcellularLocation>
        <location evidence="2">Cytoplasm</location>
        <location evidence="2">Cytoskeleton</location>
    </subcellularLocation>
</comment>
<name>A0A9P0A5X7_BEMTA</name>
<dbReference type="PANTHER" id="PTHR21490:SF0">
    <property type="entry name" value="ENKURIN"/>
    <property type="match status" value="1"/>
</dbReference>
<gene>
    <name evidence="8" type="ORF">BEMITA_LOCUS4048</name>
</gene>
<keyword evidence="4" id="KW-0206">Cytoskeleton</keyword>
<evidence type="ECO:0000256" key="4">
    <source>
        <dbReference type="ARBA" id="ARBA00023212"/>
    </source>
</evidence>
<evidence type="ECO:0000256" key="3">
    <source>
        <dbReference type="ARBA" id="ARBA00022490"/>
    </source>
</evidence>
<accession>A0A9P0A5X7</accession>
<reference evidence="8" key="1">
    <citation type="submission" date="2021-12" db="EMBL/GenBank/DDBJ databases">
        <authorList>
            <person name="King R."/>
        </authorList>
    </citation>
    <scope>NUCLEOTIDE SEQUENCE</scope>
</reference>
<protein>
    <recommendedName>
        <fullName evidence="7">Enkurin domain-containing protein</fullName>
    </recommendedName>
</protein>